<evidence type="ECO:0000256" key="1">
    <source>
        <dbReference type="ARBA" id="ARBA00022630"/>
    </source>
</evidence>
<evidence type="ECO:0000313" key="9">
    <source>
        <dbReference type="EMBL" id="ERP31140.1"/>
    </source>
</evidence>
<evidence type="ECO:0000256" key="4">
    <source>
        <dbReference type="ARBA" id="ARBA00023002"/>
    </source>
</evidence>
<comment type="caution">
    <text evidence="9">The sequence shown here is derived from an EMBL/GenBank/DDBJ whole genome shotgun (WGS) entry which is preliminary data.</text>
</comment>
<evidence type="ECO:0000313" key="10">
    <source>
        <dbReference type="Proteomes" id="UP000017148"/>
    </source>
</evidence>
<dbReference type="GO" id="GO:0003723">
    <property type="term" value="F:RNA binding"/>
    <property type="evidence" value="ECO:0007669"/>
    <property type="project" value="TreeGrafter"/>
</dbReference>
<feature type="binding site" evidence="7">
    <location>
        <position position="158"/>
    </location>
    <ligand>
        <name>FMN</name>
        <dbReference type="ChEBI" id="CHEBI:58210"/>
    </ligand>
</feature>
<dbReference type="Gene3D" id="3.20.20.70">
    <property type="entry name" value="Aldolase class I"/>
    <property type="match status" value="1"/>
</dbReference>
<dbReference type="PANTHER" id="PTHR45846">
    <property type="entry name" value="TRNA-DIHYDROURIDINE(47) SYNTHASE [NAD(P)(+)]-LIKE"/>
    <property type="match status" value="1"/>
</dbReference>
<proteinExistence type="inferred from homology"/>
<dbReference type="SUPFAM" id="SSF51395">
    <property type="entry name" value="FMN-linked oxidoreductases"/>
    <property type="match status" value="1"/>
</dbReference>
<organism evidence="9 10">
    <name type="scientific">Chitinivibrio alkaliphilus ACht1</name>
    <dbReference type="NCBI Taxonomy" id="1313304"/>
    <lineage>
        <taxon>Bacteria</taxon>
        <taxon>Pseudomonadati</taxon>
        <taxon>Fibrobacterota</taxon>
        <taxon>Chitinivibrionia</taxon>
        <taxon>Chitinivibrionales</taxon>
        <taxon>Chitinivibrionaceae</taxon>
        <taxon>Chitinivibrio</taxon>
    </lineage>
</organism>
<dbReference type="eggNOG" id="COG0042">
    <property type="taxonomic scope" value="Bacteria"/>
</dbReference>
<keyword evidence="10" id="KW-1185">Reference proteome</keyword>
<feature type="binding site" evidence="7">
    <location>
        <position position="129"/>
    </location>
    <ligand>
        <name>FMN</name>
        <dbReference type="ChEBI" id="CHEBI:58210"/>
    </ligand>
</feature>
<evidence type="ECO:0000256" key="7">
    <source>
        <dbReference type="PIRSR" id="PIRSR006621-2"/>
    </source>
</evidence>
<dbReference type="Pfam" id="PF01207">
    <property type="entry name" value="Dus"/>
    <property type="match status" value="1"/>
</dbReference>
<keyword evidence="1 5" id="KW-0285">Flavoprotein</keyword>
<reference evidence="9 10" key="1">
    <citation type="journal article" date="2013" name="Environ. Microbiol.">
        <title>Genome analysis of Chitinivibrio alkaliphilus gen. nov., sp. nov., a novel extremely haloalkaliphilic anaerobic chitinolytic bacterium from the candidate phylum Termite Group 3.</title>
        <authorList>
            <person name="Sorokin D.Y."/>
            <person name="Gumerov V.M."/>
            <person name="Rakitin A.L."/>
            <person name="Beletsky A.V."/>
            <person name="Damste J.S."/>
            <person name="Muyzer G."/>
            <person name="Mardanov A.V."/>
            <person name="Ravin N.V."/>
        </authorList>
    </citation>
    <scope>NUCLEOTIDE SEQUENCE [LARGE SCALE GENOMIC DNA]</scope>
    <source>
        <strain evidence="9 10">ACht1</strain>
    </source>
</reference>
<dbReference type="InterPro" id="IPR013785">
    <property type="entry name" value="Aldolase_TIM"/>
</dbReference>
<feature type="binding site" evidence="7">
    <location>
        <position position="61"/>
    </location>
    <ligand>
        <name>FMN</name>
        <dbReference type="ChEBI" id="CHEBI:58210"/>
    </ligand>
</feature>
<dbReference type="InterPro" id="IPR035587">
    <property type="entry name" value="DUS-like_FMN-bd"/>
</dbReference>
<dbReference type="EMBL" id="ASJR01000018">
    <property type="protein sequence ID" value="ERP31140.1"/>
    <property type="molecule type" value="Genomic_DNA"/>
</dbReference>
<comment type="cofactor">
    <cofactor evidence="5 7">
        <name>FMN</name>
        <dbReference type="ChEBI" id="CHEBI:58210"/>
    </cofactor>
</comment>
<dbReference type="PIRSF" id="PIRSF006621">
    <property type="entry name" value="Dus"/>
    <property type="match status" value="1"/>
</dbReference>
<evidence type="ECO:0000256" key="3">
    <source>
        <dbReference type="ARBA" id="ARBA00022694"/>
    </source>
</evidence>
<dbReference type="PANTHER" id="PTHR45846:SF1">
    <property type="entry name" value="TRNA-DIHYDROURIDINE(47) SYNTHASE [NAD(P)(+)]-LIKE"/>
    <property type="match status" value="1"/>
</dbReference>
<dbReference type="GO" id="GO:0050660">
    <property type="term" value="F:flavin adenine dinucleotide binding"/>
    <property type="evidence" value="ECO:0007669"/>
    <property type="project" value="InterPro"/>
</dbReference>
<feature type="binding site" evidence="7">
    <location>
        <begin position="214"/>
        <end position="215"/>
    </location>
    <ligand>
        <name>FMN</name>
        <dbReference type="ChEBI" id="CHEBI:58210"/>
    </ligand>
</feature>
<keyword evidence="4 5" id="KW-0560">Oxidoreductase</keyword>
<dbReference type="EC" id="1.3.1.-" evidence="5"/>
<accession>U7D9P8</accession>
<comment type="similarity">
    <text evidence="5">Belongs to the dus family.</text>
</comment>
<evidence type="ECO:0000259" key="8">
    <source>
        <dbReference type="Pfam" id="PF01207"/>
    </source>
</evidence>
<keyword evidence="3 5" id="KW-0819">tRNA processing</keyword>
<sequence>MAPLRGITTHTFRKIYRHYFHGIDAAMSPFIAPGTDRKIRRSVFADILRENNCDAYPLTPQILANTPEAFPVFIKEICREGYTELNWNLGCPFPTVTKKKKGSGLITHPEIIEPVLHFLSQQDISYTVKTRTGWSSPGETKDLLPLFEKYGCRELIIHGRTGTQMYSGHARRDVVHDLAKNTSIPVVYNGDIFSPKQAENIGAATPPPVGIMIGRGLLTNPFLPAQITGACLPPDAQEQLHAFLSHLCTAYEELLYGPRPVLGRMKEIWTYLQWSFPHGRSGIKKILKSQDIQSYRMRVDALFSAYTFTPPDETFDPAWLG</sequence>
<keyword evidence="7" id="KW-0547">Nucleotide-binding</keyword>
<dbReference type="STRING" id="1313304.CALK_1938"/>
<dbReference type="Proteomes" id="UP000017148">
    <property type="component" value="Unassembled WGS sequence"/>
</dbReference>
<dbReference type="AlphaFoldDB" id="U7D9P8"/>
<evidence type="ECO:0000256" key="5">
    <source>
        <dbReference type="PIRNR" id="PIRNR006621"/>
    </source>
</evidence>
<comment type="function">
    <text evidence="5">Catalyzes the synthesis of 5,6-dihydrouridine (D), a modified base found in the D-loop of most tRNAs, via the reduction of the C5-C6 double bond in target uridines.</text>
</comment>
<evidence type="ECO:0000256" key="2">
    <source>
        <dbReference type="ARBA" id="ARBA00022643"/>
    </source>
</evidence>
<feature type="active site" description="Proton donor" evidence="6">
    <location>
        <position position="91"/>
    </location>
</feature>
<gene>
    <name evidence="9" type="ORF">CALK_1938</name>
</gene>
<evidence type="ECO:0000256" key="6">
    <source>
        <dbReference type="PIRSR" id="PIRSR006621-1"/>
    </source>
</evidence>
<name>U7D9P8_9BACT</name>
<protein>
    <recommendedName>
        <fullName evidence="5">tRNA-dihydrouridine synthase</fullName>
        <ecNumber evidence="5">1.3.1.-</ecNumber>
    </recommendedName>
</protein>
<dbReference type="CDD" id="cd02801">
    <property type="entry name" value="DUS_like_FMN"/>
    <property type="match status" value="1"/>
</dbReference>
<feature type="domain" description="DUS-like FMN-binding" evidence="8">
    <location>
        <begin position="1"/>
        <end position="243"/>
    </location>
</feature>
<dbReference type="InterPro" id="IPR001269">
    <property type="entry name" value="DUS_fam"/>
</dbReference>
<dbReference type="GO" id="GO:0017150">
    <property type="term" value="F:tRNA dihydrouridine synthase activity"/>
    <property type="evidence" value="ECO:0007669"/>
    <property type="project" value="InterPro"/>
</dbReference>
<keyword evidence="2 5" id="KW-0288">FMN</keyword>